<dbReference type="NCBIfam" id="NF041121">
    <property type="entry name" value="SAV_2336_NTERM"/>
    <property type="match status" value="1"/>
</dbReference>
<feature type="region of interest" description="Disordered" evidence="1">
    <location>
        <begin position="122"/>
        <end position="142"/>
    </location>
</feature>
<evidence type="ECO:0000256" key="1">
    <source>
        <dbReference type="SAM" id="MobiDB-lite"/>
    </source>
</evidence>
<organism evidence="4 5">
    <name type="scientific">Kibdelosporangium banguiense</name>
    <dbReference type="NCBI Taxonomy" id="1365924"/>
    <lineage>
        <taxon>Bacteria</taxon>
        <taxon>Bacillati</taxon>
        <taxon>Actinomycetota</taxon>
        <taxon>Actinomycetes</taxon>
        <taxon>Pseudonocardiales</taxon>
        <taxon>Pseudonocardiaceae</taxon>
        <taxon>Kibdelosporangium</taxon>
    </lineage>
</organism>
<feature type="compositionally biased region" description="Polar residues" evidence="1">
    <location>
        <begin position="454"/>
        <end position="468"/>
    </location>
</feature>
<dbReference type="Gene3D" id="1.25.40.10">
    <property type="entry name" value="Tetratricopeptide repeat domain"/>
    <property type="match status" value="2"/>
</dbReference>
<evidence type="ECO:0000313" key="5">
    <source>
        <dbReference type="Proteomes" id="UP001519332"/>
    </source>
</evidence>
<dbReference type="Gene3D" id="3.40.50.300">
    <property type="entry name" value="P-loop containing nucleotide triphosphate hydrolases"/>
    <property type="match status" value="1"/>
</dbReference>
<dbReference type="InterPro" id="IPR056681">
    <property type="entry name" value="DUF7779"/>
</dbReference>
<feature type="compositionally biased region" description="Polar residues" evidence="1">
    <location>
        <begin position="1"/>
        <end position="10"/>
    </location>
</feature>
<name>A0ABS4T868_9PSEU</name>
<feature type="compositionally biased region" description="Basic and acidic residues" evidence="1">
    <location>
        <begin position="479"/>
        <end position="489"/>
    </location>
</feature>
<feature type="domain" description="DUF7779" evidence="3">
    <location>
        <begin position="770"/>
        <end position="859"/>
    </location>
</feature>
<feature type="region of interest" description="Disordered" evidence="1">
    <location>
        <begin position="1"/>
        <end position="20"/>
    </location>
</feature>
<dbReference type="InterPro" id="IPR047738">
    <property type="entry name" value="SAV_2336-like_N"/>
</dbReference>
<evidence type="ECO:0000313" key="4">
    <source>
        <dbReference type="EMBL" id="MBP2320622.1"/>
    </source>
</evidence>
<reference evidence="4 5" key="1">
    <citation type="submission" date="2021-03" db="EMBL/GenBank/DDBJ databases">
        <title>Sequencing the genomes of 1000 actinobacteria strains.</title>
        <authorList>
            <person name="Klenk H.-P."/>
        </authorList>
    </citation>
    <scope>NUCLEOTIDE SEQUENCE [LARGE SCALE GENOMIC DNA]</scope>
    <source>
        <strain evidence="4 5">DSM 46670</strain>
    </source>
</reference>
<comment type="caution">
    <text evidence="4">The sequence shown here is derived from an EMBL/GenBank/DDBJ whole genome shotgun (WGS) entry which is preliminary data.</text>
</comment>
<dbReference type="Proteomes" id="UP001519332">
    <property type="component" value="Unassembled WGS sequence"/>
</dbReference>
<feature type="region of interest" description="Disordered" evidence="1">
    <location>
        <begin position="447"/>
        <end position="506"/>
    </location>
</feature>
<proteinExistence type="predicted"/>
<keyword evidence="5" id="KW-1185">Reference proteome</keyword>
<dbReference type="NCBIfam" id="NF040586">
    <property type="entry name" value="FxSxx_TPR"/>
    <property type="match status" value="1"/>
</dbReference>
<dbReference type="InterPro" id="IPR011990">
    <property type="entry name" value="TPR-like_helical_dom_sf"/>
</dbReference>
<dbReference type="Pfam" id="PF13374">
    <property type="entry name" value="TPR_10"/>
    <property type="match status" value="1"/>
</dbReference>
<dbReference type="Pfam" id="PF00931">
    <property type="entry name" value="NB-ARC"/>
    <property type="match status" value="1"/>
</dbReference>
<feature type="domain" description="NB-ARC" evidence="2">
    <location>
        <begin position="560"/>
        <end position="694"/>
    </location>
</feature>
<dbReference type="EMBL" id="JAGINW010000001">
    <property type="protein sequence ID" value="MBP2320622.1"/>
    <property type="molecule type" value="Genomic_DNA"/>
</dbReference>
<sequence length="1346" mass="148655">MPQPSGNGFTNAPPVTAAQVPPLPDAARIVRALRPLHRTVLSHHSDTYELDEEATAERAVQDGLWWPVVRPPAERWLDLTLVVDSGPSMALWRSTVVAFESLLRRLGTFRTIQRRLLDTNRPGEQAPVLRGGTPEASERGPAELLDPSGRRIVLVLTDGVSRNWRSPAVYGMLAKVAGAMPTALVHLLPQRLWRQTGLNVHRARLKPRGRLAPNSRWSVALPDAWLEPVAVAPERDGAVAVPVLEMESRWFDRFTRLVLGGNDPVDATVVLAHESAAYHSDEDEITSDNPSSADRVKGFLSTASPTAFRLATLLAAVPVSLKTVSQVRAEVVPEIKNEHIAEVLSSPLFEAEPHTHVDSPWDTITFNVRPGVRKELLSSARRSETVHVIRVADSMGHTRAALDSPDSTPEPTIDTVSASDITIQRIVMEALSGPYLSRAERLAAAEENTYPIGDTTTSPSDTVSNHMSSAADPRLAHLSHPDRPAEPHHRLPPPDPDSPSTPRLVTPWMPVEGVQRQPGDVPPIWGKVPPRNLNFTGRAALLRELGDRLAVGMTAVLPKALHGMGGIGKTQTAVEYVYQHLDDYDLIWWIEAAKGTQITASLTELAQALGLPGGAEANTAVPAVREALRRGKPYGRWLLVFDAAEGPEVVRPFFPTNGSGDILITSRNPEWASVARPLEVATFERPESVELLRRRGPEIDDEDADRLANTLGDLPLAIEQAAAWRAETGMPVDEYLRLFDEKVAEILDTSAPQGYELSVAAAWNVSFDELKKRSPVAHQLLQICAFYSPEPISRHIFSGVRGISIAPDLDRALRDPMQLARAIRDVNRYGLAKIDHRNNTLQLHRLVQTVLRNRMSPRQQEEMRHGAHLLLANFDPKDPLSPTQWQRYRDVLPHVYAADLISCDDEWGRELVVNLMTFLYRWGDHDEAISLAERALEKWQESPGKQDAQTLQVASRLGYYYWIMGEFAHAAELNRETLEIRRRVDGENNEDTLAAQVAVATDLRTAGDMAGAIQVTADVYQKARALFGEDDPATLRFARIYCVALRHVGQFQEAAQLDYDTHRRLIEVLGNDHPETLSALGGLILDRREAGDYLWARSEQEKLAIRAREVHGDNNADTLRRLGYLAVARRKAGDHDGALELSTEVLERFETRYGQGNFNAMACALGRSIDLRHAGDLRGAKALGEETLGRYRSSMGDDHPFTRCAEVDLAVTLRLQGDPAAARTLNERALEQLRATLGADHVHAILCSINLASDLAALGESEAAVALNTDAYERGERVLGPDHPTTLAASLNLVLDLRSVGREPDAEKRYADVLARYRRVLGEKHRATTNASMNVRADCDIDPLPL</sequence>
<dbReference type="PANTHER" id="PTHR46082:SF6">
    <property type="entry name" value="AAA+ ATPASE DOMAIN-CONTAINING PROTEIN-RELATED"/>
    <property type="match status" value="1"/>
</dbReference>
<accession>A0ABS4T868</accession>
<evidence type="ECO:0000259" key="2">
    <source>
        <dbReference type="Pfam" id="PF00931"/>
    </source>
</evidence>
<dbReference type="InterPro" id="IPR027417">
    <property type="entry name" value="P-loop_NTPase"/>
</dbReference>
<dbReference type="Pfam" id="PF25000">
    <property type="entry name" value="DUF7779"/>
    <property type="match status" value="1"/>
</dbReference>
<dbReference type="InterPro" id="IPR002182">
    <property type="entry name" value="NB-ARC"/>
</dbReference>
<protein>
    <submittedName>
        <fullName evidence="4">Tetratricopeptide (TPR) repeat protein</fullName>
    </submittedName>
</protein>
<dbReference type="InterPro" id="IPR053137">
    <property type="entry name" value="NLR-like"/>
</dbReference>
<evidence type="ECO:0000259" key="3">
    <source>
        <dbReference type="Pfam" id="PF25000"/>
    </source>
</evidence>
<dbReference type="PANTHER" id="PTHR46082">
    <property type="entry name" value="ATP/GTP-BINDING PROTEIN-RELATED"/>
    <property type="match status" value="1"/>
</dbReference>
<dbReference type="SUPFAM" id="SSF48452">
    <property type="entry name" value="TPR-like"/>
    <property type="match status" value="3"/>
</dbReference>
<dbReference type="Pfam" id="PF13424">
    <property type="entry name" value="TPR_12"/>
    <property type="match status" value="3"/>
</dbReference>
<gene>
    <name evidence="4" type="ORF">JOF56_001007</name>
</gene>
<dbReference type="SUPFAM" id="SSF52540">
    <property type="entry name" value="P-loop containing nucleoside triphosphate hydrolases"/>
    <property type="match status" value="1"/>
</dbReference>